<protein>
    <recommendedName>
        <fullName evidence="2">Ribosome-binding factor A</fullName>
    </recommendedName>
</protein>
<dbReference type="InterPro" id="IPR020053">
    <property type="entry name" value="Ribosome-bd_factorA_CS"/>
</dbReference>
<evidence type="ECO:0000256" key="1">
    <source>
        <dbReference type="ARBA" id="ARBA00022517"/>
    </source>
</evidence>
<reference evidence="3" key="1">
    <citation type="submission" date="2022-12" db="EMBL/GenBank/DDBJ databases">
        <title>Genomic Characterization of Candidatus Phytoplasma sacchari in China.</title>
        <authorList>
            <person name="Zhang R.-Y."/>
        </authorList>
    </citation>
    <scope>NUCLEOTIDE SEQUENCE [LARGE SCALE GENOMIC DNA]</scope>
    <source>
        <strain evidence="3">SCWL1</strain>
    </source>
</reference>
<dbReference type="InterPro" id="IPR000238">
    <property type="entry name" value="RbfA"/>
</dbReference>
<accession>A0ABY7M4M9</accession>
<dbReference type="PANTHER" id="PTHR33515">
    <property type="entry name" value="RIBOSOME-BINDING FACTOR A, CHLOROPLASTIC-RELATED"/>
    <property type="match status" value="1"/>
</dbReference>
<dbReference type="InterPro" id="IPR023799">
    <property type="entry name" value="RbfA_dom_sf"/>
</dbReference>
<organism evidence="3 4">
    <name type="scientific">Candidatus Phytoplasma sacchari</name>
    <dbReference type="NCBI Taxonomy" id="2609813"/>
    <lineage>
        <taxon>Bacteria</taxon>
        <taxon>Bacillati</taxon>
        <taxon>Mycoplasmatota</taxon>
        <taxon>Mollicutes</taxon>
        <taxon>Acholeplasmatales</taxon>
        <taxon>Acholeplasmataceae</taxon>
        <taxon>Candidatus Phytoplasma</taxon>
        <taxon>16SrXI (Rice yellow dwarf group)</taxon>
    </lineage>
</organism>
<dbReference type="Proteomes" id="UP001210120">
    <property type="component" value="Chromosome"/>
</dbReference>
<comment type="function">
    <text evidence="2">One of several proteins that assist in the late maturation steps of the functional core of the 30S ribosomal subunit. Associates with free 30S ribosomal subunits (but not with 30S subunits that are part of 70S ribosomes or polysomes). Required for efficient processing of 16S rRNA. May interact with the 5'-terminal helix region of 16S rRNA.</text>
</comment>
<dbReference type="Pfam" id="PF02033">
    <property type="entry name" value="RBFA"/>
    <property type="match status" value="1"/>
</dbReference>
<evidence type="ECO:0000313" key="3">
    <source>
        <dbReference type="EMBL" id="WBL31468.1"/>
    </source>
</evidence>
<gene>
    <name evidence="2 3" type="primary">rbfA</name>
    <name evidence="3" type="ORF">O7R10_00145</name>
</gene>
<dbReference type="PROSITE" id="PS01319">
    <property type="entry name" value="RBFA"/>
    <property type="match status" value="1"/>
</dbReference>
<keyword evidence="2" id="KW-0963">Cytoplasm</keyword>
<dbReference type="InterPro" id="IPR015946">
    <property type="entry name" value="KH_dom-like_a/b"/>
</dbReference>
<comment type="subcellular location">
    <subcellularLocation>
        <location evidence="2">Cytoplasm</location>
    </subcellularLocation>
</comment>
<proteinExistence type="inferred from homology"/>
<sequence>MNKIYVKRRSNIIKELIVGIINDVIQDDRIGHISITDVELSNDYSFSTVYYTILDDIKEKLLLVSELIEKNKKKIRLELATKLEDIKKIPNLIFKYDTSYDNGIKIDRILKDIKK</sequence>
<keyword evidence="4" id="KW-1185">Reference proteome</keyword>
<dbReference type="HAMAP" id="MF_00003">
    <property type="entry name" value="RbfA"/>
    <property type="match status" value="1"/>
</dbReference>
<comment type="subunit">
    <text evidence="2">Monomer. Binds 30S ribosomal subunits, but not 50S ribosomal subunits or 70S ribosomes.</text>
</comment>
<evidence type="ECO:0000313" key="4">
    <source>
        <dbReference type="Proteomes" id="UP001210120"/>
    </source>
</evidence>
<comment type="similarity">
    <text evidence="2">Belongs to the RbfA family.</text>
</comment>
<dbReference type="EMBL" id="CP115156">
    <property type="protein sequence ID" value="WBL31468.1"/>
    <property type="molecule type" value="Genomic_DNA"/>
</dbReference>
<dbReference type="PANTHER" id="PTHR33515:SF1">
    <property type="entry name" value="RIBOSOME-BINDING FACTOR A, CHLOROPLASTIC-RELATED"/>
    <property type="match status" value="1"/>
</dbReference>
<name>A0ABY7M4M9_9MOLU</name>
<dbReference type="SUPFAM" id="SSF89919">
    <property type="entry name" value="Ribosome-binding factor A, RbfA"/>
    <property type="match status" value="1"/>
</dbReference>
<dbReference type="Gene3D" id="3.30.300.20">
    <property type="match status" value="1"/>
</dbReference>
<keyword evidence="1 2" id="KW-0690">Ribosome biogenesis</keyword>
<dbReference type="NCBIfam" id="TIGR00082">
    <property type="entry name" value="rbfA"/>
    <property type="match status" value="1"/>
</dbReference>
<evidence type="ECO:0000256" key="2">
    <source>
        <dbReference type="HAMAP-Rule" id="MF_00003"/>
    </source>
</evidence>